<proteinExistence type="predicted"/>
<dbReference type="EMBL" id="KU686195">
    <property type="protein sequence ID" value="AOV58018.1"/>
    <property type="molecule type" value="Genomic_DNA"/>
</dbReference>
<evidence type="ECO:0000313" key="4">
    <source>
        <dbReference type="EMBL" id="AOV57768.1"/>
    </source>
</evidence>
<evidence type="ECO:0000313" key="7">
    <source>
        <dbReference type="Proteomes" id="UP000203521"/>
    </source>
</evidence>
<dbReference type="Proteomes" id="UP000203521">
    <property type="component" value="Segment"/>
</dbReference>
<organism evidence="1 7">
    <name type="scientific">Synechococcus phage S-CAM1</name>
    <dbReference type="NCBI Taxonomy" id="754037"/>
    <lineage>
        <taxon>Viruses</taxon>
        <taxon>Duplodnaviria</taxon>
        <taxon>Heunggongvirae</taxon>
        <taxon>Uroviricota</taxon>
        <taxon>Caudoviricetes</taxon>
        <taxon>Pantevenvirales</taxon>
        <taxon>Kyanoviridae</taxon>
        <taxon>Anaposvirus</taxon>
        <taxon>Anaposvirus socalone</taxon>
    </lineage>
</organism>
<evidence type="ECO:0000313" key="6">
    <source>
        <dbReference type="EMBL" id="AOV58268.1"/>
    </source>
</evidence>
<reference evidence="8 9" key="2">
    <citation type="journal article" date="2016" name="Virology">
        <title>The genomic content and context of auxiliary metabolic genes in marine cyanomyoviruses.</title>
        <authorList>
            <person name="Crummett L.T."/>
            <person name="Puxty R.J."/>
            <person name="Weihe C."/>
            <person name="Marston M.F."/>
            <person name="Martiny J.B."/>
        </authorList>
    </citation>
    <scope>NUCLEOTIDE SEQUENCE [LARGE SCALE GENOMIC DNA]</scope>
    <source>
        <strain evidence="2">0309SB33</strain>
        <strain evidence="3">0310NB17</strain>
        <strain evidence="4">0809CC03</strain>
        <strain evidence="5">0810SB17</strain>
        <strain evidence="6">0910CC29</strain>
    </source>
</reference>
<dbReference type="EMBL" id="KU686193">
    <property type="protein sequence ID" value="AOV57518.1"/>
    <property type="molecule type" value="Genomic_DNA"/>
</dbReference>
<dbReference type="Proteomes" id="UP000240287">
    <property type="component" value="Genome"/>
</dbReference>
<dbReference type="EMBL" id="KU686192">
    <property type="protein sequence ID" value="AOV57268.1"/>
    <property type="molecule type" value="Genomic_DNA"/>
</dbReference>
<dbReference type="EMBL" id="KU686196">
    <property type="protein sequence ID" value="AOV58268.1"/>
    <property type="molecule type" value="Genomic_DNA"/>
</dbReference>
<gene>
    <name evidence="4" type="ORF">C030809_013</name>
    <name evidence="6" type="ORF">C290910_013</name>
    <name evidence="3" type="ORF">N170310_013</name>
    <name evidence="2" type="ORF">N330309_013</name>
    <name evidence="5" type="ORF">S170810_013</name>
    <name evidence="1" type="ORF">SXBG_00079</name>
</gene>
<dbReference type="RefSeq" id="YP_007672994.1">
    <property type="nucleotide sequence ID" value="NC_020837.1"/>
</dbReference>
<protein>
    <submittedName>
        <fullName evidence="1">Uncharacterized protein</fullName>
    </submittedName>
</protein>
<dbReference type="EMBL" id="KU686194">
    <property type="protein sequence ID" value="AOV57768.1"/>
    <property type="molecule type" value="Genomic_DNA"/>
</dbReference>
<dbReference type="OrthoDB" id="24239at10239"/>
<dbReference type="Proteomes" id="UP000241265">
    <property type="component" value="Genome"/>
</dbReference>
<evidence type="ECO:0000313" key="3">
    <source>
        <dbReference type="EMBL" id="AOV57518.1"/>
    </source>
</evidence>
<evidence type="ECO:0000313" key="8">
    <source>
        <dbReference type="Proteomes" id="UP000240287"/>
    </source>
</evidence>
<evidence type="ECO:0000313" key="9">
    <source>
        <dbReference type="Proteomes" id="UP000241265"/>
    </source>
</evidence>
<dbReference type="KEGG" id="vg:15009497"/>
<name>M4QHB6_9CAUD</name>
<dbReference type="Proteomes" id="UP000241610">
    <property type="component" value="Segment"/>
</dbReference>
<evidence type="ECO:0000313" key="1">
    <source>
        <dbReference type="EMBL" id="AGH26816.1"/>
    </source>
</evidence>
<reference evidence="1 7" key="1">
    <citation type="submission" date="2010-11" db="EMBL/GenBank/DDBJ databases">
        <title>The Genome Sequence of Synechococcus phage S-CAM1 0208SB26.</title>
        <authorList>
            <consortium name="The Broad Institute Genome Sequencing Platform"/>
            <person name="Henn M.R."/>
            <person name="Martiny J."/>
            <person name="Weihe C."/>
            <person name="Levin J."/>
            <person name="Malboeuf C."/>
            <person name="Casali M."/>
            <person name="Russ C."/>
            <person name="Lennon N."/>
            <person name="Chapman S.B."/>
            <person name="Erlich R."/>
            <person name="Young S.K."/>
            <person name="Yandava C."/>
            <person name="Zeng Q."/>
            <person name="Alvarado L."/>
            <person name="Anderson S."/>
            <person name="Berlin A."/>
            <person name="Chen Z."/>
            <person name="Freedman E."/>
            <person name="Gellesch M."/>
            <person name="Goldberg J."/>
            <person name="Green L."/>
            <person name="Griggs A."/>
            <person name="Gujja S."/>
            <person name="Heilman E.R."/>
            <person name="Heiman D."/>
            <person name="Hollinger A."/>
            <person name="Howarth C."/>
            <person name="Larson L."/>
            <person name="Mehta T."/>
            <person name="Pearson M."/>
            <person name="Roberts A."/>
            <person name="Ryan E."/>
            <person name="Saif S."/>
            <person name="Shea T."/>
            <person name="Shenoy N."/>
            <person name="Sisk P."/>
            <person name="Stolte C."/>
            <person name="Sykes S."/>
            <person name="White J."/>
            <person name="Haas B."/>
            <person name="Nusbaum C."/>
            <person name="Birren B."/>
        </authorList>
    </citation>
    <scope>NUCLEOTIDE SEQUENCE [LARGE SCALE GENOMIC DNA]</scope>
    <source>
        <strain evidence="1 7">S-CAM1</strain>
    </source>
</reference>
<dbReference type="Proteomes" id="UP000241591">
    <property type="component" value="Segment"/>
</dbReference>
<dbReference type="GeneID" id="15009497"/>
<accession>M4QHB6</accession>
<dbReference type="EMBL" id="HQ634177">
    <property type="protein sequence ID" value="AGH26816.1"/>
    <property type="molecule type" value="Genomic_DNA"/>
</dbReference>
<sequence length="64" mass="8029">MHYKPYSPEWHRYRYLKESLELYFDNYVETQIIMDDILNIISERQQIAHAEYSRMSDLEEQLRE</sequence>
<dbReference type="Proteomes" id="UP000241494">
    <property type="component" value="Segment"/>
</dbReference>
<keyword evidence="7" id="KW-1185">Reference proteome</keyword>
<evidence type="ECO:0000313" key="5">
    <source>
        <dbReference type="EMBL" id="AOV58018.1"/>
    </source>
</evidence>
<evidence type="ECO:0000313" key="2">
    <source>
        <dbReference type="EMBL" id="AOV57268.1"/>
    </source>
</evidence>